<dbReference type="Gene3D" id="1.10.10.10">
    <property type="entry name" value="Winged helix-like DNA-binding domain superfamily/Winged helix DNA-binding domain"/>
    <property type="match status" value="1"/>
</dbReference>
<gene>
    <name evidence="6" type="ORF">BKA23_1425</name>
</gene>
<evidence type="ECO:0000256" key="2">
    <source>
        <dbReference type="PROSITE-ProRule" id="PRU00169"/>
    </source>
</evidence>
<reference evidence="6 7" key="1">
    <citation type="submission" date="2019-06" db="EMBL/GenBank/DDBJ databases">
        <title>Sequencing the genomes of 1000 actinobacteria strains.</title>
        <authorList>
            <person name="Klenk H.-P."/>
        </authorList>
    </citation>
    <scope>NUCLEOTIDE SEQUENCE [LARGE SCALE GENOMIC DNA]</scope>
    <source>
        <strain evidence="6 7">DSM 19560</strain>
    </source>
</reference>
<protein>
    <submittedName>
        <fullName evidence="6">Two-component system KDP operon response regulator KdpE</fullName>
    </submittedName>
</protein>
<feature type="modified residue" description="4-aspartylphosphate" evidence="2">
    <location>
        <position position="64"/>
    </location>
</feature>
<dbReference type="GO" id="GO:0006355">
    <property type="term" value="P:regulation of DNA-templated transcription"/>
    <property type="evidence" value="ECO:0007669"/>
    <property type="project" value="InterPro"/>
</dbReference>
<keyword evidence="7" id="KW-1185">Reference proteome</keyword>
<dbReference type="Pfam" id="PF00072">
    <property type="entry name" value="Response_reg"/>
    <property type="match status" value="1"/>
</dbReference>
<dbReference type="PROSITE" id="PS51755">
    <property type="entry name" value="OMPR_PHOB"/>
    <property type="match status" value="1"/>
</dbReference>
<dbReference type="Gene3D" id="3.40.50.2300">
    <property type="match status" value="1"/>
</dbReference>
<dbReference type="SUPFAM" id="SSF52172">
    <property type="entry name" value="CheY-like"/>
    <property type="match status" value="1"/>
</dbReference>
<evidence type="ECO:0000256" key="1">
    <source>
        <dbReference type="ARBA" id="ARBA00023125"/>
    </source>
</evidence>
<dbReference type="InterPro" id="IPR036388">
    <property type="entry name" value="WH-like_DNA-bd_sf"/>
</dbReference>
<dbReference type="InterPro" id="IPR016032">
    <property type="entry name" value="Sig_transdc_resp-reg_C-effctor"/>
</dbReference>
<dbReference type="InterPro" id="IPR039420">
    <property type="entry name" value="WalR-like"/>
</dbReference>
<dbReference type="InterPro" id="IPR011006">
    <property type="entry name" value="CheY-like_superfamily"/>
</dbReference>
<dbReference type="PROSITE" id="PS50110">
    <property type="entry name" value="RESPONSE_REGULATORY"/>
    <property type="match status" value="1"/>
</dbReference>
<evidence type="ECO:0000259" key="4">
    <source>
        <dbReference type="PROSITE" id="PS50110"/>
    </source>
</evidence>
<dbReference type="GO" id="GO:0005829">
    <property type="term" value="C:cytosol"/>
    <property type="evidence" value="ECO:0007669"/>
    <property type="project" value="TreeGrafter"/>
</dbReference>
<dbReference type="PANTHER" id="PTHR48111">
    <property type="entry name" value="REGULATOR OF RPOS"/>
    <property type="match status" value="1"/>
</dbReference>
<comment type="caution">
    <text evidence="6">The sequence shown here is derived from an EMBL/GenBank/DDBJ whole genome shotgun (WGS) entry which is preliminary data.</text>
</comment>
<evidence type="ECO:0000313" key="6">
    <source>
        <dbReference type="EMBL" id="TWE12610.1"/>
    </source>
</evidence>
<name>A0A561EAH2_9MICO</name>
<dbReference type="SUPFAM" id="SSF46894">
    <property type="entry name" value="C-terminal effector domain of the bipartite response regulators"/>
    <property type="match status" value="1"/>
</dbReference>
<feature type="domain" description="OmpR/PhoB-type" evidence="5">
    <location>
        <begin position="141"/>
        <end position="239"/>
    </location>
</feature>
<dbReference type="RefSeq" id="WP_211841617.1">
    <property type="nucleotide sequence ID" value="NZ_VIVQ01000001.1"/>
</dbReference>
<evidence type="ECO:0000313" key="7">
    <source>
        <dbReference type="Proteomes" id="UP000318297"/>
    </source>
</evidence>
<dbReference type="EMBL" id="VIVQ01000001">
    <property type="protein sequence ID" value="TWE12610.1"/>
    <property type="molecule type" value="Genomic_DNA"/>
</dbReference>
<dbReference type="Gene3D" id="6.10.250.690">
    <property type="match status" value="1"/>
</dbReference>
<dbReference type="Pfam" id="PF00486">
    <property type="entry name" value="Trans_reg_C"/>
    <property type="match status" value="1"/>
</dbReference>
<keyword evidence="1 3" id="KW-0238">DNA-binding</keyword>
<sequence>MTDTSAMSDRASSTRVLLVEDDPNIVDMIRSNLAVRGFETVVSVDGRDVLSTIEHEQPDIVLLDLMLPEADGLVLCQQIREQSNVGVIVVSARGGERDKVAALHMGADDYMTKPFSIEELLARITATLRRSRVMAPQSPASEVITIGALAVDLTGKNVTRQGQDVHLTPTEFALLRELLANRGKLLTHAQLLRRVWGPGYATETEYVRVYVRRLRAKLELEGEPPLILTHPRAGYRIAAEPWAGDMDSTSR</sequence>
<accession>A0A561EAH2</accession>
<feature type="DNA-binding region" description="OmpR/PhoB-type" evidence="3">
    <location>
        <begin position="141"/>
        <end position="239"/>
    </location>
</feature>
<evidence type="ECO:0000259" key="5">
    <source>
        <dbReference type="PROSITE" id="PS51755"/>
    </source>
</evidence>
<dbReference type="PANTHER" id="PTHR48111:SF50">
    <property type="entry name" value="KDP OPERON TRANSCRIPTIONAL REGULATORY PROTEIN KDPE"/>
    <property type="match status" value="1"/>
</dbReference>
<dbReference type="GO" id="GO:0000976">
    <property type="term" value="F:transcription cis-regulatory region binding"/>
    <property type="evidence" value="ECO:0007669"/>
    <property type="project" value="TreeGrafter"/>
</dbReference>
<keyword evidence="2" id="KW-0597">Phosphoprotein</keyword>
<proteinExistence type="predicted"/>
<dbReference type="AlphaFoldDB" id="A0A561EAH2"/>
<organism evidence="6 7">
    <name type="scientific">Rudaeicoccus suwonensis</name>
    <dbReference type="NCBI Taxonomy" id="657409"/>
    <lineage>
        <taxon>Bacteria</taxon>
        <taxon>Bacillati</taxon>
        <taxon>Actinomycetota</taxon>
        <taxon>Actinomycetes</taxon>
        <taxon>Micrococcales</taxon>
        <taxon>Dermacoccaceae</taxon>
        <taxon>Rudaeicoccus</taxon>
    </lineage>
</organism>
<dbReference type="GO" id="GO:0000156">
    <property type="term" value="F:phosphorelay response regulator activity"/>
    <property type="evidence" value="ECO:0007669"/>
    <property type="project" value="TreeGrafter"/>
</dbReference>
<dbReference type="Proteomes" id="UP000318297">
    <property type="component" value="Unassembled WGS sequence"/>
</dbReference>
<dbReference type="InterPro" id="IPR001789">
    <property type="entry name" value="Sig_transdc_resp-reg_receiver"/>
</dbReference>
<dbReference type="CDD" id="cd00383">
    <property type="entry name" value="trans_reg_C"/>
    <property type="match status" value="1"/>
</dbReference>
<evidence type="ECO:0000256" key="3">
    <source>
        <dbReference type="PROSITE-ProRule" id="PRU01091"/>
    </source>
</evidence>
<feature type="domain" description="Response regulatory" evidence="4">
    <location>
        <begin position="15"/>
        <end position="128"/>
    </location>
</feature>
<dbReference type="InterPro" id="IPR001867">
    <property type="entry name" value="OmpR/PhoB-type_DNA-bd"/>
</dbReference>
<dbReference type="SMART" id="SM00862">
    <property type="entry name" value="Trans_reg_C"/>
    <property type="match status" value="1"/>
</dbReference>
<dbReference type="SMART" id="SM00448">
    <property type="entry name" value="REC"/>
    <property type="match status" value="1"/>
</dbReference>
<dbReference type="GO" id="GO:0032993">
    <property type="term" value="C:protein-DNA complex"/>
    <property type="evidence" value="ECO:0007669"/>
    <property type="project" value="TreeGrafter"/>
</dbReference>